<sequence>MYALKTKSWADTSEWSRGERPRLHRIWDKWAASSVGTKLTGAALLNYLPDRPSRMYSLLVAQEGLSLQPPDLRPIVDGMKSKTLQNNYFWIGDGKYLVTTIRENFFCARRVNSALHDGEGAIIACITGFILITTYEGSLGAAAKAMAVTSILTDFLSQRN</sequence>
<dbReference type="InterPro" id="IPR036140">
    <property type="entry name" value="PFN_sf"/>
</dbReference>
<dbReference type="EMBL" id="CM035437">
    <property type="protein sequence ID" value="KAH7287032.1"/>
    <property type="molecule type" value="Genomic_DNA"/>
</dbReference>
<accession>A0A8T2QSB6</accession>
<dbReference type="PANTHER" id="PTHR36780:SF1">
    <property type="entry name" value="PROFILIN"/>
    <property type="match status" value="1"/>
</dbReference>
<dbReference type="PANTHER" id="PTHR36780">
    <property type="entry name" value="OS05G0241400 PROTEIN"/>
    <property type="match status" value="1"/>
</dbReference>
<name>A0A8T2QSB6_CERRI</name>
<reference evidence="1" key="1">
    <citation type="submission" date="2021-08" db="EMBL/GenBank/DDBJ databases">
        <title>WGS assembly of Ceratopteris richardii.</title>
        <authorList>
            <person name="Marchant D.B."/>
            <person name="Chen G."/>
            <person name="Jenkins J."/>
            <person name="Shu S."/>
            <person name="Leebens-Mack J."/>
            <person name="Grimwood J."/>
            <person name="Schmutz J."/>
            <person name="Soltis P."/>
            <person name="Soltis D."/>
            <person name="Chen Z.-H."/>
        </authorList>
    </citation>
    <scope>NUCLEOTIDE SEQUENCE</scope>
    <source>
        <strain evidence="1">Whitten #5841</strain>
        <tissue evidence="1">Leaf</tissue>
    </source>
</reference>
<dbReference type="GO" id="GO:0003779">
    <property type="term" value="F:actin binding"/>
    <property type="evidence" value="ECO:0007669"/>
    <property type="project" value="InterPro"/>
</dbReference>
<gene>
    <name evidence="1" type="ORF">KP509_32G034100</name>
</gene>
<evidence type="ECO:0000313" key="1">
    <source>
        <dbReference type="EMBL" id="KAH7287032.1"/>
    </source>
</evidence>
<dbReference type="SUPFAM" id="SSF55770">
    <property type="entry name" value="Profilin (actin-binding protein)"/>
    <property type="match status" value="1"/>
</dbReference>
<dbReference type="OrthoDB" id="1880154at2759"/>
<protein>
    <recommendedName>
        <fullName evidence="3">Profilin</fullName>
    </recommendedName>
</protein>
<dbReference type="Proteomes" id="UP000825935">
    <property type="component" value="Chromosome 32"/>
</dbReference>
<dbReference type="OMA" id="ADWIWAR"/>
<organism evidence="1 2">
    <name type="scientific">Ceratopteris richardii</name>
    <name type="common">Triangle waterfern</name>
    <dbReference type="NCBI Taxonomy" id="49495"/>
    <lineage>
        <taxon>Eukaryota</taxon>
        <taxon>Viridiplantae</taxon>
        <taxon>Streptophyta</taxon>
        <taxon>Embryophyta</taxon>
        <taxon>Tracheophyta</taxon>
        <taxon>Polypodiopsida</taxon>
        <taxon>Polypodiidae</taxon>
        <taxon>Polypodiales</taxon>
        <taxon>Pteridineae</taxon>
        <taxon>Pteridaceae</taxon>
        <taxon>Parkerioideae</taxon>
        <taxon>Ceratopteris</taxon>
    </lineage>
</organism>
<dbReference type="InterPro" id="IPR048278">
    <property type="entry name" value="PFN"/>
</dbReference>
<evidence type="ECO:0008006" key="3">
    <source>
        <dbReference type="Google" id="ProtNLM"/>
    </source>
</evidence>
<dbReference type="Pfam" id="PF00235">
    <property type="entry name" value="Profilin"/>
    <property type="match status" value="1"/>
</dbReference>
<proteinExistence type="predicted"/>
<keyword evidence="2" id="KW-1185">Reference proteome</keyword>
<comment type="caution">
    <text evidence="1">The sequence shown here is derived from an EMBL/GenBank/DDBJ whole genome shotgun (WGS) entry which is preliminary data.</text>
</comment>
<evidence type="ECO:0000313" key="2">
    <source>
        <dbReference type="Proteomes" id="UP000825935"/>
    </source>
</evidence>
<dbReference type="AlphaFoldDB" id="A0A8T2QSB6"/>
<dbReference type="Gene3D" id="3.30.450.30">
    <property type="entry name" value="Dynein light chain 2a, cytoplasmic"/>
    <property type="match status" value="1"/>
</dbReference>